<dbReference type="GO" id="GO:0005829">
    <property type="term" value="C:cytosol"/>
    <property type="evidence" value="ECO:0007669"/>
    <property type="project" value="TreeGrafter"/>
</dbReference>
<dbReference type="RefSeq" id="XP_013384629.1">
    <property type="nucleotide sequence ID" value="XM_013529175.2"/>
</dbReference>
<dbReference type="Proteomes" id="UP000085678">
    <property type="component" value="Unplaced"/>
</dbReference>
<dbReference type="InterPro" id="IPR048364">
    <property type="entry name" value="Hikeshi-like_C"/>
</dbReference>
<dbReference type="PANTHER" id="PTHR12925">
    <property type="entry name" value="HIKESHI FAMILY MEMBER"/>
    <property type="match status" value="1"/>
</dbReference>
<dbReference type="GO" id="GO:0005634">
    <property type="term" value="C:nucleus"/>
    <property type="evidence" value="ECO:0007669"/>
    <property type="project" value="TreeGrafter"/>
</dbReference>
<name>A0A1S3HI12_LINAN</name>
<evidence type="ECO:0000256" key="1">
    <source>
        <dbReference type="ARBA" id="ARBA00006623"/>
    </source>
</evidence>
<dbReference type="STRING" id="7574.A0A1S3HI12"/>
<dbReference type="OrthoDB" id="10248398at2759"/>
<comment type="similarity">
    <text evidence="1">Belongs to the OPI10 family.</text>
</comment>
<dbReference type="GO" id="GO:0006606">
    <property type="term" value="P:protein import into nucleus"/>
    <property type="evidence" value="ECO:0007669"/>
    <property type="project" value="TreeGrafter"/>
</dbReference>
<reference evidence="5" key="1">
    <citation type="submission" date="2025-08" db="UniProtKB">
        <authorList>
            <consortium name="RefSeq"/>
        </authorList>
    </citation>
    <scope>IDENTIFICATION</scope>
    <source>
        <tissue evidence="5">Gonads</tissue>
    </source>
</reference>
<accession>A0A1S3HI12</accession>
<organism evidence="4 5">
    <name type="scientific">Lingula anatina</name>
    <name type="common">Brachiopod</name>
    <name type="synonym">Lingula unguis</name>
    <dbReference type="NCBI Taxonomy" id="7574"/>
    <lineage>
        <taxon>Eukaryota</taxon>
        <taxon>Metazoa</taxon>
        <taxon>Spiralia</taxon>
        <taxon>Lophotrochozoa</taxon>
        <taxon>Brachiopoda</taxon>
        <taxon>Linguliformea</taxon>
        <taxon>Lingulata</taxon>
        <taxon>Lingulida</taxon>
        <taxon>Linguloidea</taxon>
        <taxon>Lingulidae</taxon>
        <taxon>Lingula</taxon>
    </lineage>
</organism>
<dbReference type="GeneID" id="106154717"/>
<dbReference type="FunCoup" id="A0A1S3HI12">
    <property type="interactions" value="2005"/>
</dbReference>
<evidence type="ECO:0000259" key="3">
    <source>
        <dbReference type="Pfam" id="PF21057"/>
    </source>
</evidence>
<dbReference type="InterPro" id="IPR008493">
    <property type="entry name" value="Hikeshi-like_N"/>
</dbReference>
<sequence>MLLGHISNAKPSAIFKISGLKSGDNAVLNPFGQSSQQPSHNAQIGISVEPLEQLSQQTPATNTSLSTLNTMVAFSQKMLENFFNYASSFAVNQAQMVPNPSETFKFVRLSTLQKWYENFQKRMESNPNFWKT</sequence>
<dbReference type="PANTHER" id="PTHR12925:SF0">
    <property type="entry name" value="PROTEIN HIKESHI"/>
    <property type="match status" value="1"/>
</dbReference>
<dbReference type="KEGG" id="lak:106154717"/>
<dbReference type="GO" id="GO:0061608">
    <property type="term" value="F:nuclear import signal receptor activity"/>
    <property type="evidence" value="ECO:0007669"/>
    <property type="project" value="TreeGrafter"/>
</dbReference>
<dbReference type="Pfam" id="PF05603">
    <property type="entry name" value="Hikeshi-like_N"/>
    <property type="match status" value="1"/>
</dbReference>
<dbReference type="Pfam" id="PF21057">
    <property type="entry name" value="Hikeshi-like_C"/>
    <property type="match status" value="1"/>
</dbReference>
<gene>
    <name evidence="5" type="primary">LOC106154717</name>
</gene>
<keyword evidence="4" id="KW-1185">Reference proteome</keyword>
<evidence type="ECO:0000313" key="4">
    <source>
        <dbReference type="Proteomes" id="UP000085678"/>
    </source>
</evidence>
<feature type="domain" description="Hikeshi-like C-terminal" evidence="3">
    <location>
        <begin position="70"/>
        <end position="131"/>
    </location>
</feature>
<evidence type="ECO:0000313" key="5">
    <source>
        <dbReference type="RefSeq" id="XP_013384629.1"/>
    </source>
</evidence>
<protein>
    <submittedName>
        <fullName evidence="5">Protein Hikeshi-like</fullName>
    </submittedName>
</protein>
<feature type="domain" description="Hikeshi-like N-terminal" evidence="2">
    <location>
        <begin position="2"/>
        <end position="63"/>
    </location>
</feature>
<dbReference type="InterPro" id="IPR031318">
    <property type="entry name" value="OPI10"/>
</dbReference>
<dbReference type="GO" id="GO:0030544">
    <property type="term" value="F:Hsp70 protein binding"/>
    <property type="evidence" value="ECO:0007669"/>
    <property type="project" value="TreeGrafter"/>
</dbReference>
<evidence type="ECO:0000259" key="2">
    <source>
        <dbReference type="Pfam" id="PF05603"/>
    </source>
</evidence>
<dbReference type="AlphaFoldDB" id="A0A1S3HI12"/>
<dbReference type="InParanoid" id="A0A1S3HI12"/>
<proteinExistence type="inferred from homology"/>